<proteinExistence type="predicted"/>
<dbReference type="EMBL" id="AP021928">
    <property type="protein sequence ID" value="BBQ32864.1"/>
    <property type="molecule type" value="Genomic_DNA"/>
</dbReference>
<evidence type="ECO:0000313" key="2">
    <source>
        <dbReference type="Proteomes" id="UP000515756"/>
    </source>
</evidence>
<accession>A0A6S4TD66</accession>
<reference evidence="1 2" key="1">
    <citation type="submission" date="2019-12" db="EMBL/GenBank/DDBJ databases">
        <title>complete genome sequences of Aeromonas caviae str. WP2-W18-ESBL-01 isolated from wastewater treatment plant effluent.</title>
        <authorList>
            <person name="Sekizuka T."/>
            <person name="Itokawa K."/>
            <person name="Yatsu K."/>
            <person name="Inamine Y."/>
            <person name="Kuroda M."/>
        </authorList>
    </citation>
    <scope>NUCLEOTIDE SEQUENCE [LARGE SCALE GENOMIC DNA]</scope>
    <source>
        <strain evidence="1 2">WP2-W18-ESBL-01</strain>
        <plasmid evidence="1 2">pWP2-W18-ESBL-01_1</plasmid>
    </source>
</reference>
<geneLocation type="plasmid" evidence="1 2">
    <name>pWP2-W18-ESBL-01_1</name>
</geneLocation>
<dbReference type="Proteomes" id="UP000515756">
    <property type="component" value="Plasmid pWP2-W18-ESBL-01_1"/>
</dbReference>
<sequence>MIPTNTIRGEWAEQALTTFTTNVNYGRNPAELESGDRADAVADLICDLLHYSSAQGFNPEYLLAQAKMNFEFEQAEQQA</sequence>
<keyword evidence="1" id="KW-0614">Plasmid</keyword>
<dbReference type="RefSeq" id="WP_182936436.1">
    <property type="nucleotide sequence ID" value="NZ_AP021928.1"/>
</dbReference>
<dbReference type="AlphaFoldDB" id="A0A6S4TD66"/>
<name>A0A6S4TD66_AERCA</name>
<gene>
    <name evidence="1" type="ORF">WP2W18E01_P11110</name>
</gene>
<protein>
    <submittedName>
        <fullName evidence="1">Uncharacterized protein</fullName>
    </submittedName>
</protein>
<organism evidence="1 2">
    <name type="scientific">Aeromonas caviae</name>
    <name type="common">Aeromonas punctata</name>
    <dbReference type="NCBI Taxonomy" id="648"/>
    <lineage>
        <taxon>Bacteria</taxon>
        <taxon>Pseudomonadati</taxon>
        <taxon>Pseudomonadota</taxon>
        <taxon>Gammaproteobacteria</taxon>
        <taxon>Aeromonadales</taxon>
        <taxon>Aeromonadaceae</taxon>
        <taxon>Aeromonas</taxon>
    </lineage>
</organism>
<evidence type="ECO:0000313" key="1">
    <source>
        <dbReference type="EMBL" id="BBQ32864.1"/>
    </source>
</evidence>